<dbReference type="Pfam" id="PF00067">
    <property type="entry name" value="p450"/>
    <property type="match status" value="1"/>
</dbReference>
<comment type="similarity">
    <text evidence="4 14">Belongs to the cytochrome P450 family.</text>
</comment>
<dbReference type="GO" id="GO:0016705">
    <property type="term" value="F:oxidoreductase activity, acting on paired donors, with incorporation or reduction of molecular oxygen"/>
    <property type="evidence" value="ECO:0007669"/>
    <property type="project" value="InterPro"/>
</dbReference>
<evidence type="ECO:0000256" key="11">
    <source>
        <dbReference type="ARBA" id="ARBA00023033"/>
    </source>
</evidence>
<evidence type="ECO:0000313" key="16">
    <source>
        <dbReference type="Proteomes" id="UP000015103"/>
    </source>
</evidence>
<sequence>MDEKYSYYSDVLIEKALKDKLSLKATGRLTGDFLIAGYDTSSATISHALLLLAMHPEQQEAAYQEQLHILGDDPEIVPTWEQLSKMEHLTRILKEVMRLNSPPNIFRKLTKDIDLGEYKLPEGTTAIISFITLHRNPNFWSHPNEFYPDHFLPEECAKRPKDCYFPFSWGPRACPGSVYAMVLNKILISTVIRRYKLETDLKFDEIEFKYSLLLEVSQGYPIKIKQRTSSNSS</sequence>
<dbReference type="InParanoid" id="T1HV83"/>
<dbReference type="AlphaFoldDB" id="T1HV83"/>
<dbReference type="SUPFAM" id="SSF48264">
    <property type="entry name" value="Cytochrome P450"/>
    <property type="match status" value="1"/>
</dbReference>
<dbReference type="PRINTS" id="PR00385">
    <property type="entry name" value="P450"/>
</dbReference>
<dbReference type="HOGENOM" id="CLU_001570_5_7_1"/>
<evidence type="ECO:0000256" key="4">
    <source>
        <dbReference type="ARBA" id="ARBA00010617"/>
    </source>
</evidence>
<dbReference type="GO" id="GO:0004497">
    <property type="term" value="F:monooxygenase activity"/>
    <property type="evidence" value="ECO:0007669"/>
    <property type="project" value="UniProtKB-KW"/>
</dbReference>
<evidence type="ECO:0000256" key="8">
    <source>
        <dbReference type="ARBA" id="ARBA00022848"/>
    </source>
</evidence>
<keyword evidence="7" id="KW-0256">Endoplasmic reticulum</keyword>
<name>T1HV83_RHOPR</name>
<evidence type="ECO:0000256" key="1">
    <source>
        <dbReference type="ARBA" id="ARBA00001971"/>
    </source>
</evidence>
<evidence type="ECO:0000256" key="2">
    <source>
        <dbReference type="ARBA" id="ARBA00004174"/>
    </source>
</evidence>
<protein>
    <submittedName>
        <fullName evidence="15">Uncharacterized protein</fullName>
    </submittedName>
</protein>
<evidence type="ECO:0000256" key="3">
    <source>
        <dbReference type="ARBA" id="ARBA00004406"/>
    </source>
</evidence>
<evidence type="ECO:0000313" key="15">
    <source>
        <dbReference type="EnsemblMetazoa" id="RPRC007953-PA"/>
    </source>
</evidence>
<dbReference type="PANTHER" id="PTHR24291">
    <property type="entry name" value="CYTOCHROME P450 FAMILY 4"/>
    <property type="match status" value="1"/>
</dbReference>
<dbReference type="STRING" id="13249.T1HV83"/>
<keyword evidence="9 14" id="KW-0560">Oxidoreductase</keyword>
<evidence type="ECO:0000256" key="13">
    <source>
        <dbReference type="PIRSR" id="PIRSR602401-1"/>
    </source>
</evidence>
<feature type="binding site" description="axial binding residue" evidence="13">
    <location>
        <position position="174"/>
    </location>
    <ligand>
        <name>heme</name>
        <dbReference type="ChEBI" id="CHEBI:30413"/>
    </ligand>
    <ligandPart>
        <name>Fe</name>
        <dbReference type="ChEBI" id="CHEBI:18248"/>
    </ligandPart>
</feature>
<evidence type="ECO:0000256" key="14">
    <source>
        <dbReference type="RuleBase" id="RU000461"/>
    </source>
</evidence>
<dbReference type="EMBL" id="ACPB03021512">
    <property type="status" value="NOT_ANNOTATED_CDS"/>
    <property type="molecule type" value="Genomic_DNA"/>
</dbReference>
<comment type="cofactor">
    <cofactor evidence="1 13">
        <name>heme</name>
        <dbReference type="ChEBI" id="CHEBI:30413"/>
    </cofactor>
</comment>
<dbReference type="PANTHER" id="PTHR24291:SF189">
    <property type="entry name" value="CYTOCHROME P450 4C3-RELATED"/>
    <property type="match status" value="1"/>
</dbReference>
<evidence type="ECO:0000256" key="10">
    <source>
        <dbReference type="ARBA" id="ARBA00023004"/>
    </source>
</evidence>
<dbReference type="OMA" id="GCTIANY"/>
<dbReference type="GO" id="GO:0005789">
    <property type="term" value="C:endoplasmic reticulum membrane"/>
    <property type="evidence" value="ECO:0007669"/>
    <property type="project" value="UniProtKB-SubCell"/>
</dbReference>
<dbReference type="eggNOG" id="KOG0157">
    <property type="taxonomic scope" value="Eukaryota"/>
</dbReference>
<dbReference type="InterPro" id="IPR017972">
    <property type="entry name" value="Cyt_P450_CS"/>
</dbReference>
<keyword evidence="10 13" id="KW-0408">Iron</keyword>
<evidence type="ECO:0000256" key="5">
    <source>
        <dbReference type="ARBA" id="ARBA00022617"/>
    </source>
</evidence>
<dbReference type="PRINTS" id="PR00463">
    <property type="entry name" value="EP450I"/>
</dbReference>
<dbReference type="EMBL" id="ACPB03021511">
    <property type="status" value="NOT_ANNOTATED_CDS"/>
    <property type="molecule type" value="Genomic_DNA"/>
</dbReference>
<dbReference type="Proteomes" id="UP000015103">
    <property type="component" value="Unassembled WGS sequence"/>
</dbReference>
<dbReference type="PROSITE" id="PS00086">
    <property type="entry name" value="CYTOCHROME_P450"/>
    <property type="match status" value="1"/>
</dbReference>
<dbReference type="InterPro" id="IPR002401">
    <property type="entry name" value="Cyt_P450_E_grp-I"/>
</dbReference>
<keyword evidence="16" id="KW-1185">Reference proteome</keyword>
<keyword evidence="8" id="KW-0492">Microsome</keyword>
<dbReference type="InterPro" id="IPR036396">
    <property type="entry name" value="Cyt_P450_sf"/>
</dbReference>
<reference evidence="15" key="1">
    <citation type="submission" date="2015-05" db="UniProtKB">
        <authorList>
            <consortium name="EnsemblMetazoa"/>
        </authorList>
    </citation>
    <scope>IDENTIFICATION</scope>
</reference>
<dbReference type="VEuPathDB" id="VectorBase:RPRC007953"/>
<keyword evidence="5 13" id="KW-0349">Heme</keyword>
<dbReference type="InterPro" id="IPR001128">
    <property type="entry name" value="Cyt_P450"/>
</dbReference>
<dbReference type="Gene3D" id="1.10.630.10">
    <property type="entry name" value="Cytochrome P450"/>
    <property type="match status" value="1"/>
</dbReference>
<evidence type="ECO:0000256" key="12">
    <source>
        <dbReference type="ARBA" id="ARBA00023136"/>
    </source>
</evidence>
<dbReference type="GO" id="GO:0005506">
    <property type="term" value="F:iron ion binding"/>
    <property type="evidence" value="ECO:0007669"/>
    <property type="project" value="InterPro"/>
</dbReference>
<keyword evidence="11 14" id="KW-0503">Monooxygenase</keyword>
<proteinExistence type="inferred from homology"/>
<evidence type="ECO:0000256" key="7">
    <source>
        <dbReference type="ARBA" id="ARBA00022824"/>
    </source>
</evidence>
<comment type="subcellular location">
    <subcellularLocation>
        <location evidence="3">Endoplasmic reticulum membrane</location>
        <topology evidence="3">Peripheral membrane protein</topology>
    </subcellularLocation>
    <subcellularLocation>
        <location evidence="2">Microsome membrane</location>
        <topology evidence="2">Peripheral membrane protein</topology>
    </subcellularLocation>
</comment>
<organism evidence="15 16">
    <name type="scientific">Rhodnius prolixus</name>
    <name type="common">Triatomid bug</name>
    <dbReference type="NCBI Taxonomy" id="13249"/>
    <lineage>
        <taxon>Eukaryota</taxon>
        <taxon>Metazoa</taxon>
        <taxon>Ecdysozoa</taxon>
        <taxon>Arthropoda</taxon>
        <taxon>Hexapoda</taxon>
        <taxon>Insecta</taxon>
        <taxon>Pterygota</taxon>
        <taxon>Neoptera</taxon>
        <taxon>Paraneoptera</taxon>
        <taxon>Hemiptera</taxon>
        <taxon>Heteroptera</taxon>
        <taxon>Panheteroptera</taxon>
        <taxon>Cimicomorpha</taxon>
        <taxon>Reduviidae</taxon>
        <taxon>Triatominae</taxon>
        <taxon>Rhodnius</taxon>
    </lineage>
</organism>
<dbReference type="InterPro" id="IPR050196">
    <property type="entry name" value="Cytochrome_P450_Monoox"/>
</dbReference>
<dbReference type="GO" id="GO:0020037">
    <property type="term" value="F:heme binding"/>
    <property type="evidence" value="ECO:0007669"/>
    <property type="project" value="InterPro"/>
</dbReference>
<evidence type="ECO:0000256" key="6">
    <source>
        <dbReference type="ARBA" id="ARBA00022723"/>
    </source>
</evidence>
<dbReference type="EnsemblMetazoa" id="RPRC007953-RA">
    <property type="protein sequence ID" value="RPRC007953-PA"/>
    <property type="gene ID" value="RPRC007953"/>
</dbReference>
<keyword evidence="6 13" id="KW-0479">Metal-binding</keyword>
<keyword evidence="12" id="KW-0472">Membrane</keyword>
<accession>T1HV83</accession>
<evidence type="ECO:0000256" key="9">
    <source>
        <dbReference type="ARBA" id="ARBA00023002"/>
    </source>
</evidence>